<proteinExistence type="inferred from homology"/>
<comment type="subcellular location">
    <subcellularLocation>
        <location evidence="2">Cytoplasm</location>
    </subcellularLocation>
</comment>
<dbReference type="PANTHER" id="PTHR12598:SF0">
    <property type="entry name" value="COPPER HOMEOSTASIS PROTEIN CUTC HOMOLOG"/>
    <property type="match status" value="1"/>
</dbReference>
<comment type="similarity">
    <text evidence="1 2">Belongs to the CutC family.</text>
</comment>
<accession>A0A1E5SZA1</accession>
<reference evidence="3 4" key="1">
    <citation type="submission" date="2016-08" db="EMBL/GenBank/DDBJ databases">
        <title>Draft genome of Fabibacter sp. strain SK-8.</title>
        <authorList>
            <person name="Wong S.-K."/>
            <person name="Hamasaki K."/>
            <person name="Yoshizawa S."/>
        </authorList>
    </citation>
    <scope>NUCLEOTIDE SEQUENCE [LARGE SCALE GENOMIC DNA]</scope>
    <source>
        <strain evidence="3 4">SK-8</strain>
    </source>
</reference>
<evidence type="ECO:0000256" key="1">
    <source>
        <dbReference type="ARBA" id="ARBA00007768"/>
    </source>
</evidence>
<name>A0A1E5SZA1_9BACT</name>
<dbReference type="HAMAP" id="MF_00795">
    <property type="entry name" value="CutC"/>
    <property type="match status" value="1"/>
</dbReference>
<comment type="caution">
    <text evidence="2">Once thought to be involved in copper homeostasis, experiments in E.coli have shown this is not the case.</text>
</comment>
<dbReference type="GO" id="GO:0005737">
    <property type="term" value="C:cytoplasm"/>
    <property type="evidence" value="ECO:0007669"/>
    <property type="project" value="UniProtKB-SubCell"/>
</dbReference>
<organism evidence="3 4">
    <name type="scientific">Roseivirga misakiensis</name>
    <dbReference type="NCBI Taxonomy" id="1563681"/>
    <lineage>
        <taxon>Bacteria</taxon>
        <taxon>Pseudomonadati</taxon>
        <taxon>Bacteroidota</taxon>
        <taxon>Cytophagia</taxon>
        <taxon>Cytophagales</taxon>
        <taxon>Roseivirgaceae</taxon>
        <taxon>Roseivirga</taxon>
    </lineage>
</organism>
<evidence type="ECO:0000313" key="4">
    <source>
        <dbReference type="Proteomes" id="UP000095552"/>
    </source>
</evidence>
<dbReference type="InterPro" id="IPR036822">
    <property type="entry name" value="CutC-like_dom_sf"/>
</dbReference>
<dbReference type="AlphaFoldDB" id="A0A1E5SZA1"/>
<dbReference type="SUPFAM" id="SSF110395">
    <property type="entry name" value="CutC-like"/>
    <property type="match status" value="1"/>
</dbReference>
<gene>
    <name evidence="2" type="primary">cutC</name>
    <name evidence="3" type="ORF">BFP71_13345</name>
</gene>
<evidence type="ECO:0000256" key="2">
    <source>
        <dbReference type="HAMAP-Rule" id="MF_00795"/>
    </source>
</evidence>
<dbReference type="Proteomes" id="UP000095552">
    <property type="component" value="Unassembled WGS sequence"/>
</dbReference>
<dbReference type="Pfam" id="PF03932">
    <property type="entry name" value="CutC"/>
    <property type="match status" value="1"/>
</dbReference>
<sequence length="231" mass="25487">MFSFELIEQDEMRKLEVCANSIESALNAQNGGADRIELCMELSVGGLTPSKGTIQLAMELLEIPVYVLIRPRSGDFHYSKLELEVMKEDILFCTQAGCHGVVFGALHADRRIDQSATELLMDAAGYMDVTFHRAFDVVPNYFEAMDTLRDLGVQRILTAGGQGNCSDNIETLGELVEEAEDDLIIMPGGGLRPENLDLLKETGALEYHSSAIINGPYTDLKIVRKLKKGML</sequence>
<dbReference type="GO" id="GO:0005507">
    <property type="term" value="F:copper ion binding"/>
    <property type="evidence" value="ECO:0007669"/>
    <property type="project" value="TreeGrafter"/>
</dbReference>
<comment type="caution">
    <text evidence="3">The sequence shown here is derived from an EMBL/GenBank/DDBJ whole genome shotgun (WGS) entry which is preliminary data.</text>
</comment>
<dbReference type="STRING" id="1563681.BFP71_13345"/>
<dbReference type="EMBL" id="MDGQ01000005">
    <property type="protein sequence ID" value="OEK04454.1"/>
    <property type="molecule type" value="Genomic_DNA"/>
</dbReference>
<keyword evidence="4" id="KW-1185">Reference proteome</keyword>
<keyword evidence="2" id="KW-0963">Cytoplasm</keyword>
<evidence type="ECO:0000313" key="3">
    <source>
        <dbReference type="EMBL" id="OEK04454.1"/>
    </source>
</evidence>
<dbReference type="Gene3D" id="3.20.20.380">
    <property type="entry name" value="Copper homeostasis (CutC) domain"/>
    <property type="match status" value="1"/>
</dbReference>
<dbReference type="InterPro" id="IPR005627">
    <property type="entry name" value="CutC-like"/>
</dbReference>
<dbReference type="PANTHER" id="PTHR12598">
    <property type="entry name" value="COPPER HOMEOSTASIS PROTEIN CUTC"/>
    <property type="match status" value="1"/>
</dbReference>
<protein>
    <recommendedName>
        <fullName evidence="2">PF03932 family protein CutC</fullName>
    </recommendedName>
</protein>